<dbReference type="Proteomes" id="UP000784294">
    <property type="component" value="Unassembled WGS sequence"/>
</dbReference>
<keyword evidence="2" id="KW-1185">Reference proteome</keyword>
<name>A0A3S4ZJW2_9PLAT</name>
<comment type="caution">
    <text evidence="1">The sequence shown here is derived from an EMBL/GenBank/DDBJ whole genome shotgun (WGS) entry which is preliminary data.</text>
</comment>
<organism evidence="1 2">
    <name type="scientific">Protopolystoma xenopodis</name>
    <dbReference type="NCBI Taxonomy" id="117903"/>
    <lineage>
        <taxon>Eukaryota</taxon>
        <taxon>Metazoa</taxon>
        <taxon>Spiralia</taxon>
        <taxon>Lophotrochozoa</taxon>
        <taxon>Platyhelminthes</taxon>
        <taxon>Monogenea</taxon>
        <taxon>Polyopisthocotylea</taxon>
        <taxon>Polystomatidea</taxon>
        <taxon>Polystomatidae</taxon>
        <taxon>Protopolystoma</taxon>
    </lineage>
</organism>
<reference evidence="1" key="1">
    <citation type="submission" date="2018-11" db="EMBL/GenBank/DDBJ databases">
        <authorList>
            <consortium name="Pathogen Informatics"/>
        </authorList>
    </citation>
    <scope>NUCLEOTIDE SEQUENCE</scope>
</reference>
<dbReference type="EMBL" id="CAAALY010017714">
    <property type="protein sequence ID" value="VEL13415.1"/>
    <property type="molecule type" value="Genomic_DNA"/>
</dbReference>
<proteinExistence type="predicted"/>
<accession>A0A3S4ZJW2</accession>
<evidence type="ECO:0000313" key="2">
    <source>
        <dbReference type="Proteomes" id="UP000784294"/>
    </source>
</evidence>
<evidence type="ECO:0000313" key="1">
    <source>
        <dbReference type="EMBL" id="VEL13415.1"/>
    </source>
</evidence>
<protein>
    <submittedName>
        <fullName evidence="1">Uncharacterized protein</fullName>
    </submittedName>
</protein>
<dbReference type="AlphaFoldDB" id="A0A3S4ZJW2"/>
<gene>
    <name evidence="1" type="ORF">PXEA_LOCUS6855</name>
</gene>
<sequence>MQSNNRSKMNRPCRLKLNIPRRDSTALRISARLREIADELEAELNLGLNDVSFFNNYYRITMFLSVTFIFSTNPCYEM</sequence>